<dbReference type="SUPFAM" id="SSF49764">
    <property type="entry name" value="HSP20-like chaperones"/>
    <property type="match status" value="1"/>
</dbReference>
<gene>
    <name evidence="5" type="ORF">ASR47_100757</name>
</gene>
<evidence type="ECO:0000256" key="1">
    <source>
        <dbReference type="PROSITE-ProRule" id="PRU00285"/>
    </source>
</evidence>
<evidence type="ECO:0000313" key="5">
    <source>
        <dbReference type="EMBL" id="OBV38741.1"/>
    </source>
</evidence>
<dbReference type="InterPro" id="IPR031107">
    <property type="entry name" value="Small_HSP"/>
</dbReference>
<evidence type="ECO:0000259" key="4">
    <source>
        <dbReference type="PROSITE" id="PS51203"/>
    </source>
</evidence>
<name>A0A1A7BYM9_9BURK</name>
<protein>
    <submittedName>
        <fullName evidence="5">HSP20 family protein</fullName>
    </submittedName>
</protein>
<dbReference type="OrthoDB" id="9808910at2"/>
<evidence type="ECO:0000313" key="6">
    <source>
        <dbReference type="Proteomes" id="UP000092713"/>
    </source>
</evidence>
<proteinExistence type="inferred from homology"/>
<accession>A0A1A7BYM9</accession>
<dbReference type="PROSITE" id="PS01031">
    <property type="entry name" value="SHSP"/>
    <property type="match status" value="1"/>
</dbReference>
<dbReference type="Proteomes" id="UP000092713">
    <property type="component" value="Unassembled WGS sequence"/>
</dbReference>
<dbReference type="InterPro" id="IPR002068">
    <property type="entry name" value="A-crystallin/Hsp20_dom"/>
</dbReference>
<comment type="similarity">
    <text evidence="1 2">Belongs to the small heat shock protein (HSP20) family.</text>
</comment>
<dbReference type="RefSeq" id="WP_065308464.1">
    <property type="nucleotide sequence ID" value="NZ_LOCQ01000056.1"/>
</dbReference>
<evidence type="ECO:0000259" key="3">
    <source>
        <dbReference type="PROSITE" id="PS01031"/>
    </source>
</evidence>
<dbReference type="InterPro" id="IPR008978">
    <property type="entry name" value="HSP20-like_chaperone"/>
</dbReference>
<reference evidence="5 6" key="1">
    <citation type="submission" date="2016-04" db="EMBL/GenBank/DDBJ databases">
        <title>Draft genome sequence of Janthinobacterium psychrotolerans sp. nov., isolated from freshwater sediments in Denmark.</title>
        <authorList>
            <person name="Gong X."/>
            <person name="Skrivergaard S."/>
            <person name="Korsgaard B.S."/>
            <person name="Schreiber L."/>
            <person name="Marshall I.P."/>
            <person name="Finster K."/>
            <person name="Schramm A."/>
        </authorList>
    </citation>
    <scope>NUCLEOTIDE SEQUENCE [LARGE SCALE GENOMIC DNA]</scope>
    <source>
        <strain evidence="5 6">S3-2</strain>
    </source>
</reference>
<dbReference type="STRING" id="1747903.ASR47_100757"/>
<keyword evidence="6" id="KW-1185">Reference proteome</keyword>
<evidence type="ECO:0000256" key="2">
    <source>
        <dbReference type="RuleBase" id="RU003616"/>
    </source>
</evidence>
<dbReference type="Gene3D" id="2.60.40.790">
    <property type="match status" value="1"/>
</dbReference>
<sequence length="154" mass="17424">MANQLMSRDPRDPFHALTRFDPFSDMDELMRDFFTPMLRARDTAVPRMRVDIAETEQAYMVKAEIPGVNRDDIKVAIDGNRVSISAELKQEQGQEGAEAGKAVRNERLYGQQYRSFSLPQEVDDSNSQARYVDGVLQLTLQKKAGTGGKQLQIQ</sequence>
<dbReference type="CDD" id="cd06464">
    <property type="entry name" value="ACD_sHsps-like"/>
    <property type="match status" value="1"/>
</dbReference>
<comment type="caution">
    <text evidence="5">The sequence shown here is derived from an EMBL/GenBank/DDBJ whole genome shotgun (WGS) entry which is preliminary data.</text>
</comment>
<dbReference type="InterPro" id="IPR007052">
    <property type="entry name" value="CS_dom"/>
</dbReference>
<dbReference type="PANTHER" id="PTHR11527">
    <property type="entry name" value="HEAT-SHOCK PROTEIN 20 FAMILY MEMBER"/>
    <property type="match status" value="1"/>
</dbReference>
<feature type="domain" description="SHSP" evidence="3">
    <location>
        <begin position="39"/>
        <end position="154"/>
    </location>
</feature>
<feature type="domain" description="CS" evidence="4">
    <location>
        <begin position="45"/>
        <end position="152"/>
    </location>
</feature>
<dbReference type="AlphaFoldDB" id="A0A1A7BYM9"/>
<dbReference type="PROSITE" id="PS51203">
    <property type="entry name" value="CS"/>
    <property type="match status" value="1"/>
</dbReference>
<organism evidence="5 6">
    <name type="scientific">Janthinobacterium psychrotolerans</name>
    <dbReference type="NCBI Taxonomy" id="1747903"/>
    <lineage>
        <taxon>Bacteria</taxon>
        <taxon>Pseudomonadati</taxon>
        <taxon>Pseudomonadota</taxon>
        <taxon>Betaproteobacteria</taxon>
        <taxon>Burkholderiales</taxon>
        <taxon>Oxalobacteraceae</taxon>
        <taxon>Janthinobacterium</taxon>
    </lineage>
</organism>
<dbReference type="EMBL" id="LOCQ01000056">
    <property type="protein sequence ID" value="OBV38741.1"/>
    <property type="molecule type" value="Genomic_DNA"/>
</dbReference>
<dbReference type="Pfam" id="PF00011">
    <property type="entry name" value="HSP20"/>
    <property type="match status" value="1"/>
</dbReference>